<evidence type="ECO:0000313" key="4">
    <source>
        <dbReference type="Proteomes" id="UP000238563"/>
    </source>
</evidence>
<keyword evidence="4" id="KW-1185">Reference proteome</keyword>
<dbReference type="Pfam" id="PF13453">
    <property type="entry name" value="Zn_ribbon_TFIIB"/>
    <property type="match status" value="1"/>
</dbReference>
<protein>
    <submittedName>
        <fullName evidence="3">Recombination protein RecR</fullName>
    </submittedName>
</protein>
<gene>
    <name evidence="3" type="ORF">C5750_19890</name>
</gene>
<dbReference type="RefSeq" id="WP_105735958.1">
    <property type="nucleotide sequence ID" value="NZ_PVBT01000006.1"/>
</dbReference>
<proteinExistence type="predicted"/>
<comment type="caution">
    <text evidence="3">The sequence shown here is derived from an EMBL/GenBank/DDBJ whole genome shotgun (WGS) entry which is preliminary data.</text>
</comment>
<dbReference type="OrthoDB" id="9814037at2"/>
<organism evidence="3 4">
    <name type="scientific">Phyllobacterium myrsinacearum</name>
    <dbReference type="NCBI Taxonomy" id="28101"/>
    <lineage>
        <taxon>Bacteria</taxon>
        <taxon>Pseudomonadati</taxon>
        <taxon>Pseudomonadota</taxon>
        <taxon>Alphaproteobacteria</taxon>
        <taxon>Hyphomicrobiales</taxon>
        <taxon>Phyllobacteriaceae</taxon>
        <taxon>Phyllobacterium</taxon>
    </lineage>
</organism>
<dbReference type="AlphaFoldDB" id="A0A2S9JE11"/>
<evidence type="ECO:0000256" key="1">
    <source>
        <dbReference type="SAM" id="MobiDB-lite"/>
    </source>
</evidence>
<accession>A0A2S9JE11</accession>
<feature type="region of interest" description="Disordered" evidence="1">
    <location>
        <begin position="63"/>
        <end position="113"/>
    </location>
</feature>
<evidence type="ECO:0000259" key="2">
    <source>
        <dbReference type="Pfam" id="PF13453"/>
    </source>
</evidence>
<sequence>MAIVPNIGSPVKAQGLVCPACGISLLMGDRQGVAVDFCPQCRGVWLERGKLDDIIERSARYETRGAQQTMPQAQPVPAPCPESDASHGYRDGGHGSHGGRRGKHGSLLGRLFD</sequence>
<feature type="domain" description="Transcription factor zinc-finger" evidence="2">
    <location>
        <begin position="18"/>
        <end position="57"/>
    </location>
</feature>
<reference evidence="3 4" key="1">
    <citation type="submission" date="2018-02" db="EMBL/GenBank/DDBJ databases">
        <title>The draft genome of Phyllobacterium myrsinacearum DSM5892.</title>
        <authorList>
            <person name="Li L."/>
            <person name="Liu L."/>
            <person name="Zhang X."/>
            <person name="Wang T."/>
        </authorList>
    </citation>
    <scope>NUCLEOTIDE SEQUENCE [LARGE SCALE GENOMIC DNA]</scope>
    <source>
        <strain evidence="3 4">DSM 5892</strain>
    </source>
</reference>
<dbReference type="InterPro" id="IPR027392">
    <property type="entry name" value="TF_Znf"/>
</dbReference>
<dbReference type="Proteomes" id="UP000238563">
    <property type="component" value="Unassembled WGS sequence"/>
</dbReference>
<dbReference type="EMBL" id="PVBT01000006">
    <property type="protein sequence ID" value="PRD51099.1"/>
    <property type="molecule type" value="Genomic_DNA"/>
</dbReference>
<name>A0A2S9JE11_9HYPH</name>
<evidence type="ECO:0000313" key="3">
    <source>
        <dbReference type="EMBL" id="PRD51099.1"/>
    </source>
</evidence>
<feature type="compositionally biased region" description="Basic and acidic residues" evidence="1">
    <location>
        <begin position="84"/>
        <end position="94"/>
    </location>
</feature>